<reference evidence="3" key="1">
    <citation type="journal article" date="2020" name="Stud. Mycol.">
        <title>101 Dothideomycetes genomes: a test case for predicting lifestyles and emergence of pathogens.</title>
        <authorList>
            <person name="Haridas S."/>
            <person name="Albert R."/>
            <person name="Binder M."/>
            <person name="Bloem J."/>
            <person name="Labutti K."/>
            <person name="Salamov A."/>
            <person name="Andreopoulos B."/>
            <person name="Baker S."/>
            <person name="Barry K."/>
            <person name="Bills G."/>
            <person name="Bluhm B."/>
            <person name="Cannon C."/>
            <person name="Castanera R."/>
            <person name="Culley D."/>
            <person name="Daum C."/>
            <person name="Ezra D."/>
            <person name="Gonzalez J."/>
            <person name="Henrissat B."/>
            <person name="Kuo A."/>
            <person name="Liang C."/>
            <person name="Lipzen A."/>
            <person name="Lutzoni F."/>
            <person name="Magnuson J."/>
            <person name="Mondo S."/>
            <person name="Nolan M."/>
            <person name="Ohm R."/>
            <person name="Pangilinan J."/>
            <person name="Park H.-J."/>
            <person name="Ramirez L."/>
            <person name="Alfaro M."/>
            <person name="Sun H."/>
            <person name="Tritt A."/>
            <person name="Yoshinaga Y."/>
            <person name="Zwiers L.-H."/>
            <person name="Turgeon B."/>
            <person name="Goodwin S."/>
            <person name="Spatafora J."/>
            <person name="Crous P."/>
            <person name="Grigoriev I."/>
        </authorList>
    </citation>
    <scope>NUCLEOTIDE SEQUENCE</scope>
    <source>
        <strain evidence="3">CBS 133067</strain>
    </source>
</reference>
<gene>
    <name evidence="3" type="ORF">NA57DRAFT_56626</name>
</gene>
<sequence>MPEKHIDNETLRINVAHTGGLTLTEMLRLEPRSMENLLWERCGRYEGEMDGMRKEIKRLNGELERQLARNNSLMTTYVAKKSDYETIRARNMNVEPFHLSDTNEDLTAHNSELEKQRDRLEEKLLTARKHLATERALVEAERKTNRLIKAKLDLALDLIEKLVPSIRNTIRDTVLATDLTELGDGTDISTPSLIPEKLSPIHSPSNSNEKNEIGGIKLMDEKTDASGEGAAEGKIEKEEYIHYSFESTIAAVGREKGLLIDDEDEDEDRSPTPLPTPSREDTATPMPGAIAADDMPASAGLGITYAPPAPFPLVAPVPVRPHRSSRPFRAYHDIDRVVEVPIYMSAVQKPGFGVEDAVGDNY</sequence>
<name>A0A9P4M5S4_9PEZI</name>
<evidence type="ECO:0000313" key="4">
    <source>
        <dbReference type="Proteomes" id="UP000799772"/>
    </source>
</evidence>
<evidence type="ECO:0000313" key="3">
    <source>
        <dbReference type="EMBL" id="KAF2098996.1"/>
    </source>
</evidence>
<dbReference type="Proteomes" id="UP000799772">
    <property type="component" value="Unassembled WGS sequence"/>
</dbReference>
<feature type="coiled-coil region" evidence="1">
    <location>
        <begin position="42"/>
        <end position="130"/>
    </location>
</feature>
<dbReference type="AlphaFoldDB" id="A0A9P4M5S4"/>
<feature type="region of interest" description="Disordered" evidence="2">
    <location>
        <begin position="260"/>
        <end position="286"/>
    </location>
</feature>
<keyword evidence="1" id="KW-0175">Coiled coil</keyword>
<comment type="caution">
    <text evidence="3">The sequence shown here is derived from an EMBL/GenBank/DDBJ whole genome shotgun (WGS) entry which is preliminary data.</text>
</comment>
<accession>A0A9P4M5S4</accession>
<evidence type="ECO:0000256" key="2">
    <source>
        <dbReference type="SAM" id="MobiDB-lite"/>
    </source>
</evidence>
<proteinExistence type="predicted"/>
<evidence type="ECO:0000256" key="1">
    <source>
        <dbReference type="SAM" id="Coils"/>
    </source>
</evidence>
<feature type="region of interest" description="Disordered" evidence="2">
    <location>
        <begin position="187"/>
        <end position="212"/>
    </location>
</feature>
<organism evidence="3 4">
    <name type="scientific">Rhizodiscina lignyota</name>
    <dbReference type="NCBI Taxonomy" id="1504668"/>
    <lineage>
        <taxon>Eukaryota</taxon>
        <taxon>Fungi</taxon>
        <taxon>Dikarya</taxon>
        <taxon>Ascomycota</taxon>
        <taxon>Pezizomycotina</taxon>
        <taxon>Dothideomycetes</taxon>
        <taxon>Pleosporomycetidae</taxon>
        <taxon>Aulographales</taxon>
        <taxon>Rhizodiscinaceae</taxon>
        <taxon>Rhizodiscina</taxon>
    </lineage>
</organism>
<dbReference type="EMBL" id="ML978126">
    <property type="protein sequence ID" value="KAF2098996.1"/>
    <property type="molecule type" value="Genomic_DNA"/>
</dbReference>
<keyword evidence="4" id="KW-1185">Reference proteome</keyword>
<protein>
    <submittedName>
        <fullName evidence="3">Uncharacterized protein</fullName>
    </submittedName>
</protein>